<dbReference type="PROSITE" id="PS50983">
    <property type="entry name" value="FE_B12_PBP"/>
    <property type="match status" value="1"/>
</dbReference>
<dbReference type="Proteomes" id="UP000199093">
    <property type="component" value="Unassembled WGS sequence"/>
</dbReference>
<dbReference type="EMBL" id="FNEJ01000012">
    <property type="protein sequence ID" value="SDI91374.1"/>
    <property type="molecule type" value="Genomic_DNA"/>
</dbReference>
<evidence type="ECO:0000313" key="4">
    <source>
        <dbReference type="Proteomes" id="UP000199093"/>
    </source>
</evidence>
<keyword evidence="4" id="KW-1185">Reference proteome</keyword>
<protein>
    <submittedName>
        <fullName evidence="3">Iron complex transport system substrate-binding protein</fullName>
    </submittedName>
</protein>
<dbReference type="InterPro" id="IPR050902">
    <property type="entry name" value="ABC_Transporter_SBP"/>
</dbReference>
<feature type="chain" id="PRO_5011678442" evidence="1">
    <location>
        <begin position="27"/>
        <end position="368"/>
    </location>
</feature>
<dbReference type="SUPFAM" id="SSF53807">
    <property type="entry name" value="Helical backbone' metal receptor"/>
    <property type="match status" value="1"/>
</dbReference>
<dbReference type="PANTHER" id="PTHR30535:SF34">
    <property type="entry name" value="MOLYBDATE-BINDING PROTEIN MOLA"/>
    <property type="match status" value="1"/>
</dbReference>
<name>A0A1G8PFR9_9RHOB</name>
<dbReference type="STRING" id="555512.SAMN04487993_1012114"/>
<dbReference type="PANTHER" id="PTHR30535">
    <property type="entry name" value="VITAMIN B12-BINDING PROTEIN"/>
    <property type="match status" value="1"/>
</dbReference>
<evidence type="ECO:0000256" key="1">
    <source>
        <dbReference type="SAM" id="SignalP"/>
    </source>
</evidence>
<organism evidence="3 4">
    <name type="scientific">Salipiger marinus</name>
    <dbReference type="NCBI Taxonomy" id="555512"/>
    <lineage>
        <taxon>Bacteria</taxon>
        <taxon>Pseudomonadati</taxon>
        <taxon>Pseudomonadota</taxon>
        <taxon>Alphaproteobacteria</taxon>
        <taxon>Rhodobacterales</taxon>
        <taxon>Roseobacteraceae</taxon>
        <taxon>Salipiger</taxon>
    </lineage>
</organism>
<sequence>MTFRLFTTLLHLGLLFLSGLPLSAVAEVRGTDVTGREVVLPEPARRIVLGDGRHLTVLGLLQDDPVALVAGWRQDKGLDPATEAAYLARFPALADVAAVGAGNRLLSVERTIALMPDLVILSLIDARDPQMAMPLQQLDAAGIPVAFVDFFTAPLDHTLPSLRLLGALTGAEPRAEEFARFYTDHLEVVSSRIAEADPARPRVFIHVHAAPTGCCATVGPGVFDDFITAAGAINIGREVVPGVMGNMGLENVLAADPDVYLATGGAHMAARGGLVLGAGVEAGAAQASFDALTATPGLAGLRAVTEGRAMGLWHLFNDSPIHIVAIEALAKQLHPELFADLDPRATLAEIEARFSPVSMPGTYWIPQQ</sequence>
<dbReference type="AlphaFoldDB" id="A0A1G8PFR9"/>
<accession>A0A1G8PFR9</accession>
<dbReference type="InterPro" id="IPR002491">
    <property type="entry name" value="ABC_transptr_periplasmic_BD"/>
</dbReference>
<dbReference type="Gene3D" id="3.40.50.1980">
    <property type="entry name" value="Nitrogenase molybdenum iron protein domain"/>
    <property type="match status" value="2"/>
</dbReference>
<dbReference type="Pfam" id="PF01497">
    <property type="entry name" value="Peripla_BP_2"/>
    <property type="match status" value="1"/>
</dbReference>
<gene>
    <name evidence="3" type="ORF">SAMN04487993_1012114</name>
</gene>
<reference evidence="3 4" key="1">
    <citation type="submission" date="2016-10" db="EMBL/GenBank/DDBJ databases">
        <authorList>
            <person name="de Groot N.N."/>
        </authorList>
    </citation>
    <scope>NUCLEOTIDE SEQUENCE [LARGE SCALE GENOMIC DNA]</scope>
    <source>
        <strain evidence="3 4">DSM 26424</strain>
    </source>
</reference>
<dbReference type="RefSeq" id="WP_242656741.1">
    <property type="nucleotide sequence ID" value="NZ_FNEJ01000012.1"/>
</dbReference>
<feature type="domain" description="Fe/B12 periplasmic-binding" evidence="2">
    <location>
        <begin position="46"/>
        <end position="341"/>
    </location>
</feature>
<evidence type="ECO:0000259" key="2">
    <source>
        <dbReference type="PROSITE" id="PS50983"/>
    </source>
</evidence>
<keyword evidence="1" id="KW-0732">Signal</keyword>
<evidence type="ECO:0000313" key="3">
    <source>
        <dbReference type="EMBL" id="SDI91374.1"/>
    </source>
</evidence>
<feature type="signal peptide" evidence="1">
    <location>
        <begin position="1"/>
        <end position="26"/>
    </location>
</feature>
<proteinExistence type="predicted"/>